<feature type="non-terminal residue" evidence="1">
    <location>
        <position position="57"/>
    </location>
</feature>
<feature type="non-terminal residue" evidence="1">
    <location>
        <position position="1"/>
    </location>
</feature>
<gene>
    <name evidence="1" type="ORF">METZ01_LOCUS463408</name>
</gene>
<name>A0A383AS92_9ZZZZ</name>
<proteinExistence type="predicted"/>
<accession>A0A383AS92</accession>
<organism evidence="1">
    <name type="scientific">marine metagenome</name>
    <dbReference type="NCBI Taxonomy" id="408172"/>
    <lineage>
        <taxon>unclassified sequences</taxon>
        <taxon>metagenomes</taxon>
        <taxon>ecological metagenomes</taxon>
    </lineage>
</organism>
<sequence length="57" mass="6721">GLNSEARKQILIWDTCLMMAQNLTDYVIASTLRHFALLQKMTWKKKGIAFTRIYFKI</sequence>
<dbReference type="EMBL" id="UINC01194464">
    <property type="protein sequence ID" value="SVE10554.1"/>
    <property type="molecule type" value="Genomic_DNA"/>
</dbReference>
<protein>
    <submittedName>
        <fullName evidence="1">Uncharacterized protein</fullName>
    </submittedName>
</protein>
<dbReference type="AlphaFoldDB" id="A0A383AS92"/>
<reference evidence="1" key="1">
    <citation type="submission" date="2018-05" db="EMBL/GenBank/DDBJ databases">
        <authorList>
            <person name="Lanie J.A."/>
            <person name="Ng W.-L."/>
            <person name="Kazmierczak K.M."/>
            <person name="Andrzejewski T.M."/>
            <person name="Davidsen T.M."/>
            <person name="Wayne K.J."/>
            <person name="Tettelin H."/>
            <person name="Glass J.I."/>
            <person name="Rusch D."/>
            <person name="Podicherti R."/>
            <person name="Tsui H.-C.T."/>
            <person name="Winkler M.E."/>
        </authorList>
    </citation>
    <scope>NUCLEOTIDE SEQUENCE</scope>
</reference>
<evidence type="ECO:0000313" key="1">
    <source>
        <dbReference type="EMBL" id="SVE10554.1"/>
    </source>
</evidence>